<gene>
    <name evidence="1" type="ORF">AVEN_235242_1</name>
</gene>
<keyword evidence="2" id="KW-1185">Reference proteome</keyword>
<sequence>MFSVKLESESFLVKQEDADHLIVTSAIAAAEELKWAVLVGKDIDLLIILTELASPSANIFFLKPGKGNSLNNLLSVSSFKCSQCMKK</sequence>
<evidence type="ECO:0000313" key="1">
    <source>
        <dbReference type="EMBL" id="GBL74237.1"/>
    </source>
</evidence>
<comment type="caution">
    <text evidence="1">The sequence shown here is derived from an EMBL/GenBank/DDBJ whole genome shotgun (WGS) entry which is preliminary data.</text>
</comment>
<dbReference type="Proteomes" id="UP000499080">
    <property type="component" value="Unassembled WGS sequence"/>
</dbReference>
<dbReference type="OrthoDB" id="8195485at2759"/>
<evidence type="ECO:0008006" key="3">
    <source>
        <dbReference type="Google" id="ProtNLM"/>
    </source>
</evidence>
<name>A0A4Y2A3X2_ARAVE</name>
<dbReference type="EMBL" id="BGPR01000005">
    <property type="protein sequence ID" value="GBL74237.1"/>
    <property type="molecule type" value="Genomic_DNA"/>
</dbReference>
<organism evidence="1 2">
    <name type="scientific">Araneus ventricosus</name>
    <name type="common">Orbweaver spider</name>
    <name type="synonym">Epeira ventricosa</name>
    <dbReference type="NCBI Taxonomy" id="182803"/>
    <lineage>
        <taxon>Eukaryota</taxon>
        <taxon>Metazoa</taxon>
        <taxon>Ecdysozoa</taxon>
        <taxon>Arthropoda</taxon>
        <taxon>Chelicerata</taxon>
        <taxon>Arachnida</taxon>
        <taxon>Araneae</taxon>
        <taxon>Araneomorphae</taxon>
        <taxon>Entelegynae</taxon>
        <taxon>Araneoidea</taxon>
        <taxon>Araneidae</taxon>
        <taxon>Araneus</taxon>
    </lineage>
</organism>
<reference evidence="1 2" key="1">
    <citation type="journal article" date="2019" name="Sci. Rep.">
        <title>Orb-weaving spider Araneus ventricosus genome elucidates the spidroin gene catalogue.</title>
        <authorList>
            <person name="Kono N."/>
            <person name="Nakamura H."/>
            <person name="Ohtoshi R."/>
            <person name="Moran D.A.P."/>
            <person name="Shinohara A."/>
            <person name="Yoshida Y."/>
            <person name="Fujiwara M."/>
            <person name="Mori M."/>
            <person name="Tomita M."/>
            <person name="Arakawa K."/>
        </authorList>
    </citation>
    <scope>NUCLEOTIDE SEQUENCE [LARGE SCALE GENOMIC DNA]</scope>
</reference>
<evidence type="ECO:0000313" key="2">
    <source>
        <dbReference type="Proteomes" id="UP000499080"/>
    </source>
</evidence>
<protein>
    <recommendedName>
        <fullName evidence="3">NYN domain-containing protein</fullName>
    </recommendedName>
</protein>
<dbReference type="AlphaFoldDB" id="A0A4Y2A3X2"/>
<accession>A0A4Y2A3X2</accession>
<proteinExistence type="predicted"/>